<evidence type="ECO:0000256" key="2">
    <source>
        <dbReference type="ARBA" id="ARBA00023274"/>
    </source>
</evidence>
<dbReference type="GO" id="GO:0003723">
    <property type="term" value="F:RNA binding"/>
    <property type="evidence" value="ECO:0007669"/>
    <property type="project" value="TreeGrafter"/>
</dbReference>
<accession>A0A7G2CI23</accession>
<dbReference type="GO" id="GO:0071004">
    <property type="term" value="C:U2-type prespliceosome"/>
    <property type="evidence" value="ECO:0007669"/>
    <property type="project" value="TreeGrafter"/>
</dbReference>
<dbReference type="Proteomes" id="UP000515908">
    <property type="component" value="Chromosome 09"/>
</dbReference>
<dbReference type="AlphaFoldDB" id="A0A7G2CI23"/>
<organism evidence="4 5">
    <name type="scientific">Angomonas deanei</name>
    <dbReference type="NCBI Taxonomy" id="59799"/>
    <lineage>
        <taxon>Eukaryota</taxon>
        <taxon>Discoba</taxon>
        <taxon>Euglenozoa</taxon>
        <taxon>Kinetoplastea</taxon>
        <taxon>Metakinetoplastina</taxon>
        <taxon>Trypanosomatida</taxon>
        <taxon>Trypanosomatidae</taxon>
        <taxon>Strigomonadinae</taxon>
        <taxon>Angomonas</taxon>
    </lineage>
</organism>
<name>A0A7G2CI23_9TRYP</name>
<dbReference type="OrthoDB" id="274944at2759"/>
<gene>
    <name evidence="4" type="ORF">ADEAN_000535800</name>
</gene>
<dbReference type="EMBL" id="LR877153">
    <property type="protein sequence ID" value="CAD2217872.1"/>
    <property type="molecule type" value="Genomic_DNA"/>
</dbReference>
<comment type="similarity">
    <text evidence="1">Belongs to the snRNP Sm proteins family.</text>
</comment>
<dbReference type="SMART" id="SM00651">
    <property type="entry name" value="Sm"/>
    <property type="match status" value="1"/>
</dbReference>
<keyword evidence="2" id="KW-0687">Ribonucleoprotein</keyword>
<keyword evidence="5" id="KW-1185">Reference proteome</keyword>
<dbReference type="Gene3D" id="2.30.30.100">
    <property type="match status" value="1"/>
</dbReference>
<dbReference type="PANTHER" id="PTHR10553">
    <property type="entry name" value="SMALL NUCLEAR RIBONUCLEOPROTEIN"/>
    <property type="match status" value="1"/>
</dbReference>
<dbReference type="SUPFAM" id="SSF50182">
    <property type="entry name" value="Sm-like ribonucleoproteins"/>
    <property type="match status" value="1"/>
</dbReference>
<evidence type="ECO:0000313" key="4">
    <source>
        <dbReference type="EMBL" id="CAD2217872.1"/>
    </source>
</evidence>
<proteinExistence type="inferred from homology"/>
<evidence type="ECO:0000256" key="1">
    <source>
        <dbReference type="ARBA" id="ARBA00006850"/>
    </source>
</evidence>
<dbReference type="GO" id="GO:0097526">
    <property type="term" value="C:spliceosomal tri-snRNP complex"/>
    <property type="evidence" value="ECO:0007669"/>
    <property type="project" value="TreeGrafter"/>
</dbReference>
<protein>
    <submittedName>
        <fullName evidence="4">LSM domain containing protein, putative</fullName>
    </submittedName>
</protein>
<dbReference type="GO" id="GO:0071013">
    <property type="term" value="C:catalytic step 2 spliceosome"/>
    <property type="evidence" value="ECO:0007669"/>
    <property type="project" value="TreeGrafter"/>
</dbReference>
<dbReference type="Pfam" id="PF01423">
    <property type="entry name" value="LSM"/>
    <property type="match status" value="1"/>
</dbReference>
<evidence type="ECO:0000313" key="5">
    <source>
        <dbReference type="Proteomes" id="UP000515908"/>
    </source>
</evidence>
<dbReference type="VEuPathDB" id="TriTrypDB:ADEAN_000535800"/>
<dbReference type="InterPro" id="IPR001163">
    <property type="entry name" value="Sm_dom_euk/arc"/>
</dbReference>
<reference evidence="4 5" key="1">
    <citation type="submission" date="2020-08" db="EMBL/GenBank/DDBJ databases">
        <authorList>
            <person name="Newling K."/>
            <person name="Davey J."/>
            <person name="Forrester S."/>
        </authorList>
    </citation>
    <scope>NUCLEOTIDE SEQUENCE [LARGE SCALE GENOMIC DNA]</scope>
    <source>
        <strain evidence="5">Crithidia deanei Carvalho (ATCC PRA-265)</strain>
    </source>
</reference>
<dbReference type="PANTHER" id="PTHR10553:SF5">
    <property type="entry name" value="U6 SNRNA-ASSOCIATED SM-LIKE PROTEIN LSM7"/>
    <property type="match status" value="1"/>
</dbReference>
<dbReference type="InterPro" id="IPR010920">
    <property type="entry name" value="LSM_dom_sf"/>
</dbReference>
<dbReference type="InterPro" id="IPR044641">
    <property type="entry name" value="Lsm7/SmG-like"/>
</dbReference>
<sequence length="118" mass="13293">MPFSPKKKKKNCLFASPSFLFAPSRFIMSEEFKIRRKKEGILALEKYLDRKVVVTLGSHDVQGILKGFDNNVNLILANAEFLEDNRVVRDVKACMIRGGNISTISSGDCVVLEKNPFL</sequence>
<evidence type="ECO:0000259" key="3">
    <source>
        <dbReference type="SMART" id="SM00651"/>
    </source>
</evidence>
<feature type="domain" description="Sm" evidence="3">
    <location>
        <begin position="42"/>
        <end position="106"/>
    </location>
</feature>
<dbReference type="GO" id="GO:0005689">
    <property type="term" value="C:U12-type spliceosomal complex"/>
    <property type="evidence" value="ECO:0007669"/>
    <property type="project" value="TreeGrafter"/>
</dbReference>
<dbReference type="GO" id="GO:0005688">
    <property type="term" value="C:U6 snRNP"/>
    <property type="evidence" value="ECO:0007669"/>
    <property type="project" value="TreeGrafter"/>
</dbReference>
<dbReference type="GO" id="GO:1990726">
    <property type="term" value="C:Lsm1-7-Pat1 complex"/>
    <property type="evidence" value="ECO:0007669"/>
    <property type="project" value="TreeGrafter"/>
</dbReference>